<dbReference type="EMBL" id="JAULUE010002054">
    <property type="protein sequence ID" value="KAK5894243.1"/>
    <property type="molecule type" value="Genomic_DNA"/>
</dbReference>
<evidence type="ECO:0000313" key="2">
    <source>
        <dbReference type="Proteomes" id="UP001335648"/>
    </source>
</evidence>
<comment type="caution">
    <text evidence="1">The sequence shown here is derived from an EMBL/GenBank/DDBJ whole genome shotgun (WGS) entry which is preliminary data.</text>
</comment>
<name>A0AAN8C1G3_9TELE</name>
<gene>
    <name evidence="1" type="ORF">CesoFtcFv8_010955</name>
</gene>
<dbReference type="Proteomes" id="UP001335648">
    <property type="component" value="Unassembled WGS sequence"/>
</dbReference>
<organism evidence="1 2">
    <name type="scientific">Champsocephalus esox</name>
    <name type="common">pike icefish</name>
    <dbReference type="NCBI Taxonomy" id="159716"/>
    <lineage>
        <taxon>Eukaryota</taxon>
        <taxon>Metazoa</taxon>
        <taxon>Chordata</taxon>
        <taxon>Craniata</taxon>
        <taxon>Vertebrata</taxon>
        <taxon>Euteleostomi</taxon>
        <taxon>Actinopterygii</taxon>
        <taxon>Neopterygii</taxon>
        <taxon>Teleostei</taxon>
        <taxon>Neoteleostei</taxon>
        <taxon>Acanthomorphata</taxon>
        <taxon>Eupercaria</taxon>
        <taxon>Perciformes</taxon>
        <taxon>Notothenioidei</taxon>
        <taxon>Channichthyidae</taxon>
        <taxon>Champsocephalus</taxon>
    </lineage>
</organism>
<evidence type="ECO:0000313" key="1">
    <source>
        <dbReference type="EMBL" id="KAK5894243.1"/>
    </source>
</evidence>
<protein>
    <submittedName>
        <fullName evidence="1">Uncharacterized protein</fullName>
    </submittedName>
</protein>
<accession>A0AAN8C1G3</accession>
<sequence length="72" mass="8025">MRSIWRRPPPFYPVQSSSALQSCRFLARLPSSPQVSLSLILLPSATYLGSLQKSWKITKHPLLSKVGANMEA</sequence>
<reference evidence="1 2" key="1">
    <citation type="journal article" date="2023" name="Mol. Biol. Evol.">
        <title>Genomics of Secondarily Temperate Adaptation in the Only Non-Antarctic Icefish.</title>
        <authorList>
            <person name="Rivera-Colon A.G."/>
            <person name="Rayamajhi N."/>
            <person name="Minhas B.F."/>
            <person name="Madrigal G."/>
            <person name="Bilyk K.T."/>
            <person name="Yoon V."/>
            <person name="Hune M."/>
            <person name="Gregory S."/>
            <person name="Cheng C.H.C."/>
            <person name="Catchen J.M."/>
        </authorList>
    </citation>
    <scope>NUCLEOTIDE SEQUENCE [LARGE SCALE GENOMIC DNA]</scope>
    <source>
        <strain evidence="1">JC2023a</strain>
    </source>
</reference>
<dbReference type="AlphaFoldDB" id="A0AAN8C1G3"/>
<proteinExistence type="predicted"/>
<keyword evidence="2" id="KW-1185">Reference proteome</keyword>
<dbReference type="PROSITE" id="PS51257">
    <property type="entry name" value="PROKAR_LIPOPROTEIN"/>
    <property type="match status" value="1"/>
</dbReference>